<dbReference type="PANTHER" id="PTHR33099:SF7">
    <property type="entry name" value="MYND-TYPE DOMAIN-CONTAINING PROTEIN"/>
    <property type="match status" value="1"/>
</dbReference>
<evidence type="ECO:0000313" key="2">
    <source>
        <dbReference type="EMBL" id="TRM69458.1"/>
    </source>
</evidence>
<gene>
    <name evidence="2" type="ORF">BD626DRAFT_624815</name>
</gene>
<protein>
    <submittedName>
        <fullName evidence="2">Uncharacterized protein</fullName>
    </submittedName>
</protein>
<proteinExistence type="predicted"/>
<dbReference type="PANTHER" id="PTHR33099">
    <property type="entry name" value="FE2OG DIOXYGENASE DOMAIN-CONTAINING PROTEIN"/>
    <property type="match status" value="1"/>
</dbReference>
<evidence type="ECO:0000313" key="3">
    <source>
        <dbReference type="Proteomes" id="UP000320762"/>
    </source>
</evidence>
<organism evidence="2 3">
    <name type="scientific">Schizophyllum amplum</name>
    <dbReference type="NCBI Taxonomy" id="97359"/>
    <lineage>
        <taxon>Eukaryota</taxon>
        <taxon>Fungi</taxon>
        <taxon>Dikarya</taxon>
        <taxon>Basidiomycota</taxon>
        <taxon>Agaricomycotina</taxon>
        <taxon>Agaricomycetes</taxon>
        <taxon>Agaricomycetidae</taxon>
        <taxon>Agaricales</taxon>
        <taxon>Schizophyllaceae</taxon>
        <taxon>Schizophyllum</taxon>
    </lineage>
</organism>
<dbReference type="Proteomes" id="UP000320762">
    <property type="component" value="Unassembled WGS sequence"/>
</dbReference>
<evidence type="ECO:0000256" key="1">
    <source>
        <dbReference type="SAM" id="MobiDB-lite"/>
    </source>
</evidence>
<name>A0A550CXH8_9AGAR</name>
<dbReference type="OrthoDB" id="124582at2759"/>
<accession>A0A550CXH8</accession>
<dbReference type="EMBL" id="VDMD01000001">
    <property type="protein sequence ID" value="TRM69458.1"/>
    <property type="molecule type" value="Genomic_DNA"/>
</dbReference>
<reference evidence="2 3" key="1">
    <citation type="journal article" date="2019" name="New Phytol.">
        <title>Comparative genomics reveals unique wood-decay strategies and fruiting body development in the Schizophyllaceae.</title>
        <authorList>
            <person name="Almasi E."/>
            <person name="Sahu N."/>
            <person name="Krizsan K."/>
            <person name="Balint B."/>
            <person name="Kovacs G.M."/>
            <person name="Kiss B."/>
            <person name="Cseklye J."/>
            <person name="Drula E."/>
            <person name="Henrissat B."/>
            <person name="Nagy I."/>
            <person name="Chovatia M."/>
            <person name="Adam C."/>
            <person name="LaButti K."/>
            <person name="Lipzen A."/>
            <person name="Riley R."/>
            <person name="Grigoriev I.V."/>
            <person name="Nagy L.G."/>
        </authorList>
    </citation>
    <scope>NUCLEOTIDE SEQUENCE [LARGE SCALE GENOMIC DNA]</scope>
    <source>
        <strain evidence="2 3">NL-1724</strain>
    </source>
</reference>
<dbReference type="AlphaFoldDB" id="A0A550CXH8"/>
<keyword evidence="3" id="KW-1185">Reference proteome</keyword>
<sequence>METSVNRGSAPPKDILENAPIDNAAAEEAIIDASSTDIRGGMEKVLDGDFLECYKGSFAFCRTYRDAPNPGLSFSFNDIGTVGLPLSTREANAILSAIPGSPFTRVEQSDLDAKAANGWELDGVHAKFVYPEWKTYIKRIVDDVCAALGIDITLTKPRHKLRKVILCDPGSILLPRVQSESATTSTAFATITVLLPSFFTGLVAKLSHGHTSQAYDLSEKTLYTTVLAQYADVPCSTTPITSGYTLALSYDVVHTTATPRPSLPTDLNAVEALRHVLISWKQADRTMAPDKIVYLLDGYYRKNPRASVLEGVDARRVKALRMLAMQCGFRLGLAHLEIERCGTADDHGPRHQCLEYNESDTEEEDDGTVDDFAGGPDEILATVTNLVNLDGTLLLEKLAFDLDNDHSIPTDIGEAVAERDYCTREYEGYQRDRYGGGRAGFLQLGYHRTVLVIWPQFISLEMTFDDDIDSAFTTLRKADSARPTETEHALVKTLVKVAADGRRRTHDIARNLSTVAYRWFDLSLWIRVVDLCGPSHAAFVLCDGLVSAIQAFKFGAVRTTFENMLRSAQSNAHRFGFLDTLADAEDGICNGDVLPWLTGQRAWALENLAAPSEEDPSVLLSIAYKHGGPACLRDIFLHQLKENSSPDFLLSFALCIWTEKVQKSGLEDDDSVTAALVAALLRAAVSKADFDVPVEVTPPTGSDAVPSLKPSPAMVIRYFDACLQTGNEALVDDIVDRLTDTSRATPSSTGSQQTRIRVQCVLLPLLPVLGARLQTRPSGAPPIPGVDKLFEATFQLFTESPPFGLSKSDVDNIVETCVLYGGSGFLAYTVWPALMTLPPYREPTMLAFLQALQDDLHRIPLSDAAPTPGMLATEVLKLIITEAGFNRYPTSHYDSKTGRTGPSQDNRSKAIALLRLCVKHGQTGLCSAVLARMFDRSFVDSDYIQKVLVPFIPELRQFLVSNNISPCDEPFDMVFTSIVKLWATHDLGPKPANPPDSILANLQRNACRCRHCLDVFDFLLRGEGKTRTFEQLGLPKCNHLATQLASYAPGAATWSVTRGFHQGLEVKKADVLYQPLRWMTAQAQGQAILRSVSMDQNELQRILGDSYQELMNTLDGQPDTAQRTTHLVPTAATASGFATGAGLRFSSDTAVPLVANPAPAPTSASQLPGLATRESRKRKASQLETGDVIDLTTMSP</sequence>
<feature type="region of interest" description="Disordered" evidence="1">
    <location>
        <begin position="1156"/>
        <end position="1196"/>
    </location>
</feature>
<comment type="caution">
    <text evidence="2">The sequence shown here is derived from an EMBL/GenBank/DDBJ whole genome shotgun (WGS) entry which is preliminary data.</text>
</comment>